<evidence type="ECO:0000313" key="1">
    <source>
        <dbReference type="Proteomes" id="UP001652625"/>
    </source>
</evidence>
<organism evidence="1 2">
    <name type="scientific">Hydra vulgaris</name>
    <name type="common">Hydra</name>
    <name type="synonym">Hydra attenuata</name>
    <dbReference type="NCBI Taxonomy" id="6087"/>
    <lineage>
        <taxon>Eukaryota</taxon>
        <taxon>Metazoa</taxon>
        <taxon>Cnidaria</taxon>
        <taxon>Hydrozoa</taxon>
        <taxon>Hydroidolina</taxon>
        <taxon>Anthoathecata</taxon>
        <taxon>Aplanulata</taxon>
        <taxon>Hydridae</taxon>
        <taxon>Hydra</taxon>
    </lineage>
</organism>
<sequence>MYPIWQKACCDPFKKHTKKITKNLRVVTINESQDMMRSSLNIAPGKKLCKPCKQKIAKKADLKEEKQSQGEQDEDFLISSFKSKRQEINEELENFNISPLKSHSKSSKHILSEGKRKVVRINEMVSNLTRKTESQFNVPLKLCYEPNDIKKKAENFDEIMSLIKEKILYSDKRTIVQLLTLAPPSWSILEVQNNFAVTEYQAKKARQLFNKKGLLAISPLYKGKVLQKEIEDSVKLFYDSSDLCRTMPGKKDYVSIQKNVHKQKKLLLCNLKELYLLYKENNPEIQISYSKFASLRPKWCILPGASGTHSVCVCSYHQNAILLVDALNIGLKYKYLLSKTVCSVENKECMLAQCDDCPGKEPLTKYLYEIFGEYEDDFEIHYKQWQTTDRATLLSLTADVPTFVELLASCFEKLQAHSFIAHSQSQYLNQLKQYMDQSNIIIIGNFAESYAFVVQDEIQSYHWNTQQCSLHPLVIYYKDDKGELKHISYCFISDDIIHDVTYVNKIFQPIIPILNIKFSNLSKLHLFTDGCAGQYKSCKSFYNLCQLESEFCLKIEWNFFATSHGKSPCDGIGGTVKRLSAKETKEAMYEFCIDKFKVVNFIYIKGLDLQLQREEQKERYTGVTTLPGTRSFHQFIHLGDNMVGAKRCSTDTNYTTIHNLKKKQDISQLDTVTLGCYVAVVCDDKWWIGIVTKTNLEEVDAKVKFLHPNGPSICFNWPERDDYCFIPNTNILKKLSVPQACSGSGRNYVFENAEIEEVQVKWEQCCKLLQTQSK</sequence>
<dbReference type="RefSeq" id="XP_065673264.1">
    <property type="nucleotide sequence ID" value="XM_065817192.1"/>
</dbReference>
<name>A0ABM4DFQ6_HYDVU</name>
<accession>A0ABM4DFQ6</accession>
<dbReference type="Proteomes" id="UP001652625">
    <property type="component" value="Chromosome 14"/>
</dbReference>
<dbReference type="GeneID" id="136090492"/>
<dbReference type="PANTHER" id="PTHR46601">
    <property type="entry name" value="ULP_PROTEASE DOMAIN-CONTAINING PROTEIN"/>
    <property type="match status" value="1"/>
</dbReference>
<keyword evidence="1" id="KW-1185">Reference proteome</keyword>
<dbReference type="PANTHER" id="PTHR46601:SF1">
    <property type="entry name" value="ADF-H DOMAIN-CONTAINING PROTEIN"/>
    <property type="match status" value="1"/>
</dbReference>
<evidence type="ECO:0000313" key="2">
    <source>
        <dbReference type="RefSeq" id="XP_065673264.1"/>
    </source>
</evidence>
<reference evidence="2" key="1">
    <citation type="submission" date="2025-08" db="UniProtKB">
        <authorList>
            <consortium name="RefSeq"/>
        </authorList>
    </citation>
    <scope>IDENTIFICATION</scope>
</reference>
<gene>
    <name evidence="2" type="primary">LOC136090492</name>
</gene>
<protein>
    <submittedName>
        <fullName evidence="2">Uncharacterized protein LOC136090492</fullName>
    </submittedName>
</protein>
<proteinExistence type="predicted"/>